<keyword evidence="6 7" id="KW-0472">Membrane</keyword>
<dbReference type="OMA" id="PNANMTE"/>
<dbReference type="CDD" id="cd17318">
    <property type="entry name" value="MFS_SLC17"/>
    <property type="match status" value="1"/>
</dbReference>
<feature type="transmembrane region" description="Helical" evidence="7">
    <location>
        <begin position="316"/>
        <end position="337"/>
    </location>
</feature>
<dbReference type="InterPro" id="IPR005829">
    <property type="entry name" value="Sugar_transporter_CS"/>
</dbReference>
<dbReference type="GO" id="GO:0015293">
    <property type="term" value="F:symporter activity"/>
    <property type="evidence" value="ECO:0007669"/>
    <property type="project" value="UniProtKB-KW"/>
</dbReference>
<dbReference type="FunFam" id="1.20.1250.20:FF:000003">
    <property type="entry name" value="Solute carrier family 17 member 3"/>
    <property type="match status" value="1"/>
</dbReference>
<dbReference type="AlphaFoldDB" id="D6WY06"/>
<dbReference type="InterPro" id="IPR011701">
    <property type="entry name" value="MFS"/>
</dbReference>
<keyword evidence="4" id="KW-0769">Symport</keyword>
<evidence type="ECO:0000313" key="10">
    <source>
        <dbReference type="Proteomes" id="UP000007266"/>
    </source>
</evidence>
<dbReference type="PANTHER" id="PTHR11662">
    <property type="entry name" value="SOLUTE CARRIER FAMILY 17"/>
    <property type="match status" value="1"/>
</dbReference>
<evidence type="ECO:0000256" key="7">
    <source>
        <dbReference type="SAM" id="Phobius"/>
    </source>
</evidence>
<evidence type="ECO:0000256" key="3">
    <source>
        <dbReference type="ARBA" id="ARBA00022692"/>
    </source>
</evidence>
<feature type="transmembrane region" description="Helical" evidence="7">
    <location>
        <begin position="118"/>
        <end position="137"/>
    </location>
</feature>
<dbReference type="PROSITE" id="PS50850">
    <property type="entry name" value="MFS"/>
    <property type="match status" value="1"/>
</dbReference>
<feature type="transmembrane region" description="Helical" evidence="7">
    <location>
        <begin position="411"/>
        <end position="432"/>
    </location>
</feature>
<keyword evidence="3 7" id="KW-0812">Transmembrane</keyword>
<feature type="transmembrane region" description="Helical" evidence="7">
    <location>
        <begin position="213"/>
        <end position="235"/>
    </location>
</feature>
<dbReference type="HOGENOM" id="CLU_001265_5_0_1"/>
<keyword evidence="5 7" id="KW-1133">Transmembrane helix</keyword>
<feature type="transmembrane region" description="Helical" evidence="7">
    <location>
        <begin position="444"/>
        <end position="464"/>
    </location>
</feature>
<reference evidence="9 10" key="1">
    <citation type="journal article" date="2008" name="Nature">
        <title>The genome of the model beetle and pest Tribolium castaneum.</title>
        <authorList>
            <consortium name="Tribolium Genome Sequencing Consortium"/>
            <person name="Richards S."/>
            <person name="Gibbs R.A."/>
            <person name="Weinstock G.M."/>
            <person name="Brown S.J."/>
            <person name="Denell R."/>
            <person name="Beeman R.W."/>
            <person name="Gibbs R."/>
            <person name="Beeman R.W."/>
            <person name="Brown S.J."/>
            <person name="Bucher G."/>
            <person name="Friedrich M."/>
            <person name="Grimmelikhuijzen C.J."/>
            <person name="Klingler M."/>
            <person name="Lorenzen M."/>
            <person name="Richards S."/>
            <person name="Roth S."/>
            <person name="Schroder R."/>
            <person name="Tautz D."/>
            <person name="Zdobnov E.M."/>
            <person name="Muzny D."/>
            <person name="Gibbs R.A."/>
            <person name="Weinstock G.M."/>
            <person name="Attaway T."/>
            <person name="Bell S."/>
            <person name="Buhay C.J."/>
            <person name="Chandrabose M.N."/>
            <person name="Chavez D."/>
            <person name="Clerk-Blankenburg K.P."/>
            <person name="Cree A."/>
            <person name="Dao M."/>
            <person name="Davis C."/>
            <person name="Chacko J."/>
            <person name="Dinh H."/>
            <person name="Dugan-Rocha S."/>
            <person name="Fowler G."/>
            <person name="Garner T.T."/>
            <person name="Garnes J."/>
            <person name="Gnirke A."/>
            <person name="Hawes A."/>
            <person name="Hernandez J."/>
            <person name="Hines S."/>
            <person name="Holder M."/>
            <person name="Hume J."/>
            <person name="Jhangiani S.N."/>
            <person name="Joshi V."/>
            <person name="Khan Z.M."/>
            <person name="Jackson L."/>
            <person name="Kovar C."/>
            <person name="Kowis A."/>
            <person name="Lee S."/>
            <person name="Lewis L.R."/>
            <person name="Margolis J."/>
            <person name="Morgan M."/>
            <person name="Nazareth L.V."/>
            <person name="Nguyen N."/>
            <person name="Okwuonu G."/>
            <person name="Parker D."/>
            <person name="Richards S."/>
            <person name="Ruiz S.J."/>
            <person name="Santibanez J."/>
            <person name="Savard J."/>
            <person name="Scherer S.E."/>
            <person name="Schneider B."/>
            <person name="Sodergren E."/>
            <person name="Tautz D."/>
            <person name="Vattahil S."/>
            <person name="Villasana D."/>
            <person name="White C.S."/>
            <person name="Wright R."/>
            <person name="Park Y."/>
            <person name="Beeman R.W."/>
            <person name="Lord J."/>
            <person name="Oppert B."/>
            <person name="Lorenzen M."/>
            <person name="Brown S."/>
            <person name="Wang L."/>
            <person name="Savard J."/>
            <person name="Tautz D."/>
            <person name="Richards S."/>
            <person name="Weinstock G."/>
            <person name="Gibbs R.A."/>
            <person name="Liu Y."/>
            <person name="Worley K."/>
            <person name="Weinstock G."/>
            <person name="Elsik C.G."/>
            <person name="Reese J.T."/>
            <person name="Elhaik E."/>
            <person name="Landan G."/>
            <person name="Graur D."/>
            <person name="Arensburger P."/>
            <person name="Atkinson P."/>
            <person name="Beeman R.W."/>
            <person name="Beidler J."/>
            <person name="Brown S.J."/>
            <person name="Demuth J.P."/>
            <person name="Drury D.W."/>
            <person name="Du Y.Z."/>
            <person name="Fujiwara H."/>
            <person name="Lorenzen M."/>
            <person name="Maselli V."/>
            <person name="Osanai M."/>
            <person name="Park Y."/>
            <person name="Robertson H.M."/>
            <person name="Tu Z."/>
            <person name="Wang J.J."/>
            <person name="Wang S."/>
            <person name="Richards S."/>
            <person name="Song H."/>
            <person name="Zhang L."/>
            <person name="Sodergren E."/>
            <person name="Werner D."/>
            <person name="Stanke M."/>
            <person name="Morgenstern B."/>
            <person name="Solovyev V."/>
            <person name="Kosarev P."/>
            <person name="Brown G."/>
            <person name="Chen H.C."/>
            <person name="Ermolaeva O."/>
            <person name="Hlavina W."/>
            <person name="Kapustin Y."/>
            <person name="Kiryutin B."/>
            <person name="Kitts P."/>
            <person name="Maglott D."/>
            <person name="Pruitt K."/>
            <person name="Sapojnikov V."/>
            <person name="Souvorov A."/>
            <person name="Mackey A.J."/>
            <person name="Waterhouse R.M."/>
            <person name="Wyder S."/>
            <person name="Zdobnov E.M."/>
            <person name="Zdobnov E.M."/>
            <person name="Wyder S."/>
            <person name="Kriventseva E.V."/>
            <person name="Kadowaki T."/>
            <person name="Bork P."/>
            <person name="Aranda M."/>
            <person name="Bao R."/>
            <person name="Beermann A."/>
            <person name="Berns N."/>
            <person name="Bolognesi R."/>
            <person name="Bonneton F."/>
            <person name="Bopp D."/>
            <person name="Brown S.J."/>
            <person name="Bucher G."/>
            <person name="Butts T."/>
            <person name="Chaumot A."/>
            <person name="Denell R.E."/>
            <person name="Ferrier D.E."/>
            <person name="Friedrich M."/>
            <person name="Gordon C.M."/>
            <person name="Jindra M."/>
            <person name="Klingler M."/>
            <person name="Lan Q."/>
            <person name="Lattorff H.M."/>
            <person name="Laudet V."/>
            <person name="von Levetsow C."/>
            <person name="Liu Z."/>
            <person name="Lutz R."/>
            <person name="Lynch J.A."/>
            <person name="da Fonseca R.N."/>
            <person name="Posnien N."/>
            <person name="Reuter R."/>
            <person name="Roth S."/>
            <person name="Savard J."/>
            <person name="Schinko J.B."/>
            <person name="Schmitt C."/>
            <person name="Schoppmeier M."/>
            <person name="Schroder R."/>
            <person name="Shippy T.D."/>
            <person name="Simonnet F."/>
            <person name="Marques-Souza H."/>
            <person name="Tautz D."/>
            <person name="Tomoyasu Y."/>
            <person name="Trauner J."/>
            <person name="Van der Zee M."/>
            <person name="Vervoort M."/>
            <person name="Wittkopp N."/>
            <person name="Wimmer E.A."/>
            <person name="Yang X."/>
            <person name="Jones A.K."/>
            <person name="Sattelle D.B."/>
            <person name="Ebert P.R."/>
            <person name="Nelson D."/>
            <person name="Scott J.G."/>
            <person name="Beeman R.W."/>
            <person name="Muthukrishnan S."/>
            <person name="Kramer K.J."/>
            <person name="Arakane Y."/>
            <person name="Beeman R.W."/>
            <person name="Zhu Q."/>
            <person name="Hogenkamp D."/>
            <person name="Dixit R."/>
            <person name="Oppert B."/>
            <person name="Jiang H."/>
            <person name="Zou Z."/>
            <person name="Marshall J."/>
            <person name="Elpidina E."/>
            <person name="Vinokurov K."/>
            <person name="Oppert C."/>
            <person name="Zou Z."/>
            <person name="Evans J."/>
            <person name="Lu Z."/>
            <person name="Zhao P."/>
            <person name="Sumathipala N."/>
            <person name="Altincicek B."/>
            <person name="Vilcinskas A."/>
            <person name="Williams M."/>
            <person name="Hultmark D."/>
            <person name="Hetru C."/>
            <person name="Jiang H."/>
            <person name="Grimmelikhuijzen C.J."/>
            <person name="Hauser F."/>
            <person name="Cazzamali G."/>
            <person name="Williamson M."/>
            <person name="Park Y."/>
            <person name="Li B."/>
            <person name="Tanaka Y."/>
            <person name="Predel R."/>
            <person name="Neupert S."/>
            <person name="Schachtner J."/>
            <person name="Verleyen P."/>
            <person name="Raible F."/>
            <person name="Bork P."/>
            <person name="Friedrich M."/>
            <person name="Walden K.K."/>
            <person name="Robertson H.M."/>
            <person name="Angeli S."/>
            <person name="Foret S."/>
            <person name="Bucher G."/>
            <person name="Schuetz S."/>
            <person name="Maleszka R."/>
            <person name="Wimmer E.A."/>
            <person name="Beeman R.W."/>
            <person name="Lorenzen M."/>
            <person name="Tomoyasu Y."/>
            <person name="Miller S.C."/>
            <person name="Grossmann D."/>
            <person name="Bucher G."/>
        </authorList>
    </citation>
    <scope>NUCLEOTIDE SEQUENCE [LARGE SCALE GENOMIC DNA]</scope>
    <source>
        <strain evidence="9 10">Georgia GA2</strain>
    </source>
</reference>
<dbReference type="PANTHER" id="PTHR11662:SF415">
    <property type="entry name" value="AT30085P-RELATED"/>
    <property type="match status" value="1"/>
</dbReference>
<gene>
    <name evidence="9" type="primary">AUGUSTUS-3.0.2_05490</name>
    <name evidence="9" type="ORF">TcasGA2_TC005490</name>
</gene>
<feature type="domain" description="Major facilitator superfamily (MFS) profile" evidence="8">
    <location>
        <begin position="23"/>
        <end position="467"/>
    </location>
</feature>
<protein>
    <submittedName>
        <fullName evidence="9">Inorganic phosphate cotransporter-like Protein</fullName>
    </submittedName>
</protein>
<evidence type="ECO:0000259" key="8">
    <source>
        <dbReference type="PROSITE" id="PS50850"/>
    </source>
</evidence>
<feature type="transmembrane region" description="Helical" evidence="7">
    <location>
        <begin position="149"/>
        <end position="172"/>
    </location>
</feature>
<dbReference type="Pfam" id="PF07690">
    <property type="entry name" value="MFS_1"/>
    <property type="match status" value="1"/>
</dbReference>
<dbReference type="GO" id="GO:0005886">
    <property type="term" value="C:plasma membrane"/>
    <property type="evidence" value="ECO:0000318"/>
    <property type="project" value="GO_Central"/>
</dbReference>
<dbReference type="Gene3D" id="1.20.1250.20">
    <property type="entry name" value="MFS general substrate transporter like domains"/>
    <property type="match status" value="2"/>
</dbReference>
<dbReference type="SUPFAM" id="SSF103473">
    <property type="entry name" value="MFS general substrate transporter"/>
    <property type="match status" value="1"/>
</dbReference>
<evidence type="ECO:0000256" key="2">
    <source>
        <dbReference type="ARBA" id="ARBA00022448"/>
    </source>
</evidence>
<evidence type="ECO:0000313" key="9">
    <source>
        <dbReference type="EMBL" id="EFA07915.2"/>
    </source>
</evidence>
<reference evidence="9 10" key="2">
    <citation type="journal article" date="2010" name="Nucleic Acids Res.">
        <title>BeetleBase in 2010: revisions to provide comprehensive genomic information for Tribolium castaneum.</title>
        <authorList>
            <person name="Kim H.S."/>
            <person name="Murphy T."/>
            <person name="Xia J."/>
            <person name="Caragea D."/>
            <person name="Park Y."/>
            <person name="Beeman R.W."/>
            <person name="Lorenzen M.D."/>
            <person name="Butcher S."/>
            <person name="Manak J.R."/>
            <person name="Brown S.J."/>
        </authorList>
    </citation>
    <scope>GENOME REANNOTATION</scope>
    <source>
        <strain evidence="9 10">Georgia GA2</strain>
    </source>
</reference>
<dbReference type="InterPro" id="IPR036259">
    <property type="entry name" value="MFS_trans_sf"/>
</dbReference>
<feature type="transmembrane region" description="Helical" evidence="7">
    <location>
        <begin position="349"/>
        <end position="368"/>
    </location>
</feature>
<proteinExistence type="predicted"/>
<dbReference type="FunFam" id="1.20.1250.20:FF:000512">
    <property type="entry name" value="Putative inorganic phosphate cotransporter-like Protein"/>
    <property type="match status" value="1"/>
</dbReference>
<accession>D6WY06</accession>
<comment type="subcellular location">
    <subcellularLocation>
        <location evidence="1">Membrane</location>
        <topology evidence="1">Multi-pass membrane protein</topology>
    </subcellularLocation>
</comment>
<feature type="transmembrane region" description="Helical" evidence="7">
    <location>
        <begin position="269"/>
        <end position="290"/>
    </location>
</feature>
<dbReference type="OrthoDB" id="2985014at2759"/>
<keyword evidence="2" id="KW-0813">Transport</keyword>
<dbReference type="KEGG" id="tca:657120"/>
<dbReference type="PROSITE" id="PS00217">
    <property type="entry name" value="SUGAR_TRANSPORT_2"/>
    <property type="match status" value="1"/>
</dbReference>
<evidence type="ECO:0000256" key="6">
    <source>
        <dbReference type="ARBA" id="ARBA00023136"/>
    </source>
</evidence>
<evidence type="ECO:0000256" key="5">
    <source>
        <dbReference type="ARBA" id="ARBA00022989"/>
    </source>
</evidence>
<dbReference type="EMBL" id="KQ971362">
    <property type="protein sequence ID" value="EFA07915.2"/>
    <property type="molecule type" value="Genomic_DNA"/>
</dbReference>
<organism evidence="9 10">
    <name type="scientific">Tribolium castaneum</name>
    <name type="common">Red flour beetle</name>
    <dbReference type="NCBI Taxonomy" id="7070"/>
    <lineage>
        <taxon>Eukaryota</taxon>
        <taxon>Metazoa</taxon>
        <taxon>Ecdysozoa</taxon>
        <taxon>Arthropoda</taxon>
        <taxon>Hexapoda</taxon>
        <taxon>Insecta</taxon>
        <taxon>Pterygota</taxon>
        <taxon>Neoptera</taxon>
        <taxon>Endopterygota</taxon>
        <taxon>Coleoptera</taxon>
        <taxon>Polyphaga</taxon>
        <taxon>Cucujiformia</taxon>
        <taxon>Tenebrionidae</taxon>
        <taxon>Tenebrionidae incertae sedis</taxon>
        <taxon>Tribolium</taxon>
    </lineage>
</organism>
<dbReference type="eggNOG" id="KOG2532">
    <property type="taxonomic scope" value="Eukaryota"/>
</dbReference>
<dbReference type="InterPro" id="IPR050382">
    <property type="entry name" value="MFS_Na/Anion_cotransporter"/>
</dbReference>
<keyword evidence="10" id="KW-1185">Reference proteome</keyword>
<dbReference type="Proteomes" id="UP000007266">
    <property type="component" value="Linkage group 8"/>
</dbReference>
<sequence length="482" mass="53729">MTHPCTACLSKFTTCVVIPQRYLLVIMISLSILNAYTMRVCLSMTITQMVVKKNVTESTTESVCPSDKTFKGFEMRKETVYDWDEKKQGLILSSFYWGYFITHIPGGLLAEKLGGKHVLGIGMLTNAVLTILFPFILKGSEGDWITVVVLRVVMGLGQGALYPTVAVLLAQWIPLGERGTASSISFAGAMMGTVISNSLSGVLMTHYEGWEVVFYFFGVWGLVWNVFWQLVCYSYPRTNPCLKPQEKEFLDQELKEVSENKPPTPWKEILSSLPVWALIVGQFGHDWGWFTMVSDLPKYMDSVLRFHVQSNGLWSAFPYLLMWGATIGAGYLADFVINREYLSVANTRRVLSTVGTMGPAIFMVAASYVGCNKIAAVMMFTLSLVMMGFFYRGMKVNSIDLSPNFAGTVMALNNGVGVFAGMAAPAVVGLLAPNQTMDEWRTVFWVSFGIFAFTNVIYVVFMSGKVQKWNDLKREQVEGFGK</sequence>
<name>D6WY06_TRICA</name>
<dbReference type="InterPro" id="IPR020846">
    <property type="entry name" value="MFS_dom"/>
</dbReference>
<feature type="transmembrane region" description="Helical" evidence="7">
    <location>
        <begin position="374"/>
        <end position="391"/>
    </location>
</feature>
<evidence type="ECO:0000256" key="4">
    <source>
        <dbReference type="ARBA" id="ARBA00022847"/>
    </source>
</evidence>
<dbReference type="InParanoid" id="D6WY06"/>
<dbReference type="GO" id="GO:0022857">
    <property type="term" value="F:transmembrane transporter activity"/>
    <property type="evidence" value="ECO:0000318"/>
    <property type="project" value="GO_Central"/>
</dbReference>
<feature type="transmembrane region" description="Helical" evidence="7">
    <location>
        <begin position="22"/>
        <end position="42"/>
    </location>
</feature>
<feature type="transmembrane region" description="Helical" evidence="7">
    <location>
        <begin position="184"/>
        <end position="207"/>
    </location>
</feature>
<evidence type="ECO:0000256" key="1">
    <source>
        <dbReference type="ARBA" id="ARBA00004141"/>
    </source>
</evidence>